<dbReference type="SMART" id="SM00342">
    <property type="entry name" value="HTH_ARAC"/>
    <property type="match status" value="1"/>
</dbReference>
<name>A0ABW5E5K7_9BACT</name>
<dbReference type="EMBL" id="JBHUJC010000041">
    <property type="protein sequence ID" value="MFD2277348.1"/>
    <property type="molecule type" value="Genomic_DNA"/>
</dbReference>
<evidence type="ECO:0000256" key="5">
    <source>
        <dbReference type="ARBA" id="ARBA00023163"/>
    </source>
</evidence>
<evidence type="ECO:0000259" key="6">
    <source>
        <dbReference type="PROSITE" id="PS01124"/>
    </source>
</evidence>
<dbReference type="RefSeq" id="WP_377093867.1">
    <property type="nucleotide sequence ID" value="NZ_JBHSJM010000001.1"/>
</dbReference>
<dbReference type="InterPro" id="IPR037923">
    <property type="entry name" value="HTH-like"/>
</dbReference>
<keyword evidence="2" id="KW-0805">Transcription regulation</keyword>
<dbReference type="PROSITE" id="PS01124">
    <property type="entry name" value="HTH_ARAC_FAMILY_2"/>
    <property type="match status" value="1"/>
</dbReference>
<dbReference type="InterPro" id="IPR020449">
    <property type="entry name" value="Tscrpt_reg_AraC-type_HTH"/>
</dbReference>
<keyword evidence="4" id="KW-0010">Activator</keyword>
<dbReference type="SUPFAM" id="SSF46689">
    <property type="entry name" value="Homeodomain-like"/>
    <property type="match status" value="1"/>
</dbReference>
<evidence type="ECO:0000256" key="1">
    <source>
        <dbReference type="ARBA" id="ARBA00022490"/>
    </source>
</evidence>
<reference evidence="8" key="1">
    <citation type="journal article" date="2019" name="Int. J. Syst. Evol. Microbiol.">
        <title>The Global Catalogue of Microorganisms (GCM) 10K type strain sequencing project: providing services to taxonomists for standard genome sequencing and annotation.</title>
        <authorList>
            <consortium name="The Broad Institute Genomics Platform"/>
            <consortium name="The Broad Institute Genome Sequencing Center for Infectious Disease"/>
            <person name="Wu L."/>
            <person name="Ma J."/>
        </authorList>
    </citation>
    <scope>NUCLEOTIDE SEQUENCE [LARGE SCALE GENOMIC DNA]</scope>
    <source>
        <strain evidence="8">JCM 16545</strain>
    </source>
</reference>
<evidence type="ECO:0000313" key="7">
    <source>
        <dbReference type="EMBL" id="MFD2277348.1"/>
    </source>
</evidence>
<organism evidence="7 8">
    <name type="scientific">Rubritalea spongiae</name>
    <dbReference type="NCBI Taxonomy" id="430797"/>
    <lineage>
        <taxon>Bacteria</taxon>
        <taxon>Pseudomonadati</taxon>
        <taxon>Verrucomicrobiota</taxon>
        <taxon>Verrucomicrobiia</taxon>
        <taxon>Verrucomicrobiales</taxon>
        <taxon>Rubritaleaceae</taxon>
        <taxon>Rubritalea</taxon>
    </lineage>
</organism>
<protein>
    <submittedName>
        <fullName evidence="7">Helix-turn-helix transcriptional regulator</fullName>
    </submittedName>
</protein>
<dbReference type="PRINTS" id="PR00032">
    <property type="entry name" value="HTHARAC"/>
</dbReference>
<evidence type="ECO:0000313" key="8">
    <source>
        <dbReference type="Proteomes" id="UP001597297"/>
    </source>
</evidence>
<dbReference type="InterPro" id="IPR018060">
    <property type="entry name" value="HTH_AraC"/>
</dbReference>
<keyword evidence="3" id="KW-0238">DNA-binding</keyword>
<keyword evidence="8" id="KW-1185">Reference proteome</keyword>
<dbReference type="PANTHER" id="PTHR46796">
    <property type="entry name" value="HTH-TYPE TRANSCRIPTIONAL ACTIVATOR RHAS-RELATED"/>
    <property type="match status" value="1"/>
</dbReference>
<dbReference type="Gene3D" id="1.10.10.60">
    <property type="entry name" value="Homeodomain-like"/>
    <property type="match status" value="1"/>
</dbReference>
<sequence>MKGLGDNDVRDGIRERILVAGDKNDARLVGELACSLLWHYRIAHTGCQVTDFPYELTRSYQSGSCLVATYSGVGKVLIDGEWVILENGSACLLPPYAFNSIQAVEGREWGFVWVKYLEDAGSRPVVTAMSPISGKMAVSPLYHAIVGLHDACESGECLSAQNLWVELIHKYVLHFSQPKVEDERVWHLWMAVEKRLAYAWSLEEMATIAKLSKEQLRRLCQKQFGRSPMQQLAYLRMRQARYLLGATQMKIANIAAQLGYADSHSFTKAFKKLNGISPSAMRM</sequence>
<dbReference type="InterPro" id="IPR018062">
    <property type="entry name" value="HTH_AraC-typ_CS"/>
</dbReference>
<gene>
    <name evidence="7" type="ORF">ACFSQZ_12780</name>
</gene>
<dbReference type="PROSITE" id="PS00041">
    <property type="entry name" value="HTH_ARAC_FAMILY_1"/>
    <property type="match status" value="1"/>
</dbReference>
<proteinExistence type="predicted"/>
<dbReference type="Pfam" id="PF12833">
    <property type="entry name" value="HTH_18"/>
    <property type="match status" value="1"/>
</dbReference>
<keyword evidence="5" id="KW-0804">Transcription</keyword>
<evidence type="ECO:0000256" key="3">
    <source>
        <dbReference type="ARBA" id="ARBA00023125"/>
    </source>
</evidence>
<dbReference type="PANTHER" id="PTHR46796:SF13">
    <property type="entry name" value="HTH-TYPE TRANSCRIPTIONAL ACTIVATOR RHAS"/>
    <property type="match status" value="1"/>
</dbReference>
<accession>A0ABW5E5K7</accession>
<dbReference type="InterPro" id="IPR009057">
    <property type="entry name" value="Homeodomain-like_sf"/>
</dbReference>
<evidence type="ECO:0000256" key="4">
    <source>
        <dbReference type="ARBA" id="ARBA00023159"/>
    </source>
</evidence>
<feature type="domain" description="HTH araC/xylS-type" evidence="6">
    <location>
        <begin position="186"/>
        <end position="283"/>
    </location>
</feature>
<evidence type="ECO:0000256" key="2">
    <source>
        <dbReference type="ARBA" id="ARBA00023015"/>
    </source>
</evidence>
<dbReference type="Proteomes" id="UP001597297">
    <property type="component" value="Unassembled WGS sequence"/>
</dbReference>
<comment type="caution">
    <text evidence="7">The sequence shown here is derived from an EMBL/GenBank/DDBJ whole genome shotgun (WGS) entry which is preliminary data.</text>
</comment>
<dbReference type="SUPFAM" id="SSF51215">
    <property type="entry name" value="Regulatory protein AraC"/>
    <property type="match status" value="1"/>
</dbReference>
<keyword evidence="1" id="KW-0963">Cytoplasm</keyword>
<dbReference type="InterPro" id="IPR050204">
    <property type="entry name" value="AraC_XylS_family_regulators"/>
</dbReference>